<feature type="transmembrane region" description="Helical" evidence="11">
    <location>
        <begin position="1073"/>
        <end position="1092"/>
    </location>
</feature>
<feature type="transmembrane region" description="Helical" evidence="11">
    <location>
        <begin position="40"/>
        <end position="62"/>
    </location>
</feature>
<feature type="transmembrane region" description="Helical" evidence="11">
    <location>
        <begin position="1030"/>
        <end position="1052"/>
    </location>
</feature>
<dbReference type="GO" id="GO:0005789">
    <property type="term" value="C:endoplasmic reticulum membrane"/>
    <property type="evidence" value="ECO:0007669"/>
    <property type="project" value="UniProtKB-SubCell"/>
</dbReference>
<evidence type="ECO:0000256" key="9">
    <source>
        <dbReference type="ARBA" id="ARBA00023136"/>
    </source>
</evidence>
<name>A0A152A234_TIELA</name>
<protein>
    <submittedName>
        <fullName evidence="12">Uncharacterized protein</fullName>
    </submittedName>
</protein>
<dbReference type="PANTHER" id="PTHR23071">
    <property type="entry name" value="PHOSPHATIDYLINOSITOL GLYCAN"/>
    <property type="match status" value="1"/>
</dbReference>
<sequence>MKRNKIYNIDENNINSNSNGRTVKNDIQNQKIKSTDILQFLIYFFIVISLGCYLFFNGFLLMRFELPQRSKCNESPLNYQNHQDQNKSFIERPEGCWIDASFKKSVIVIIDALRFDFVHKQNPKETKGYSAYIHNHLTFVDRLLQEDSEHSLLFRFIADSPTVTMQRIKGITTGSLPTFIDVGSNFGGDAIVEDSLIHQLSFTDGSTEADHIHQSVNTLDQRLGFVSNETMFRKKVIFIGDDTWVSLFPNHFYSQYPFPSFNVKDIHTVDNGVIENILPIITKPESSGNWDVIISHMLGVDHVGHTYGPYHPEMIKKLDQMNTFLQNIIDNLDNDTLFILMGDHGMTSDGNHGGASNEETESAIFLYSKGKSINRRNLPTIFQTPGSPNGSVKNVSQIDLVSTLSLLLGVPIPFGNLGSIIPELFYSTQDTSVQGWTRLMQSIRINTWQIKRYLDSYSKVSKELGSSSLKYFNDLLDRVEKDYSSLGSLSTESDYIRVYQGYLKYHQEVVELCRKIWATFDTVTMKFGMALLISCALVIVVFIVQLVRYQKTLFKFPLNSVIISSILGVAVGFLLNLFVFPELLLNSVIVSSSVASLLAILYRVVRNSGKNNNNNINHIEIIRKQWGVFQYVLSLLPIVCMVIHGVSFHSNSFIESQRSVVYYFTITIELLLIVYLLKLKFNGSHFLPKTWRSWKSYIAIIIFSLFQIKKLLNTSSTPNTTNTVDDQPEIEKQQQTSQQEMFAEALENLPFYLFYLVLVFFNLSLLIKNIGFKNQGLEFGLLVTRLKVICGFILTLLSVYWLSLPRLIHHTSWIIKGILPWLMYINVIFGSVATFFGKHRDNGDDGNVNESDQSSNYIEKIKYTFFKVSEVFMYQYLLIMLVSNHSHAESVFYLFLAIQSQTVLFSRVSTTGGQSDSNYLITLMYPILWGFLTILNFFSTDHDYSFNKIQFESAFVGFESHSIIRGGILVLYNTFSSQILFSLSLPLMLIYTRYLNPTIHHHTLTSDITSSTTSSFVKLWKSWRLNNELLIGYLSYLLFFLFNTIMVCFSVYNLRRHLMVWRVFAPKYIFETVQLLLIMLFLILSLCILKYFKLK</sequence>
<proteinExistence type="inferred from homology"/>
<dbReference type="InterPro" id="IPR039524">
    <property type="entry name" value="PIGO/GPI13"/>
</dbReference>
<feature type="transmembrane region" description="Helical" evidence="11">
    <location>
        <begin position="660"/>
        <end position="679"/>
    </location>
</feature>
<evidence type="ECO:0000256" key="10">
    <source>
        <dbReference type="ARBA" id="ARBA00023180"/>
    </source>
</evidence>
<dbReference type="STRING" id="361077.A0A152A234"/>
<dbReference type="GO" id="GO:0006506">
    <property type="term" value="P:GPI anchor biosynthetic process"/>
    <property type="evidence" value="ECO:0007669"/>
    <property type="project" value="UniProtKB-UniPathway"/>
</dbReference>
<dbReference type="OMA" id="DHGMDEN"/>
<feature type="transmembrane region" description="Helical" evidence="11">
    <location>
        <begin position="779"/>
        <end position="801"/>
    </location>
</feature>
<comment type="caution">
    <text evidence="12">The sequence shown here is derived from an EMBL/GenBank/DDBJ whole genome shotgun (WGS) entry which is preliminary data.</text>
</comment>
<dbReference type="Pfam" id="PF01663">
    <property type="entry name" value="Phosphodiest"/>
    <property type="match status" value="1"/>
</dbReference>
<evidence type="ECO:0000256" key="3">
    <source>
        <dbReference type="ARBA" id="ARBA00008695"/>
    </source>
</evidence>
<evidence type="ECO:0000313" key="13">
    <source>
        <dbReference type="Proteomes" id="UP000076078"/>
    </source>
</evidence>
<evidence type="ECO:0000256" key="1">
    <source>
        <dbReference type="ARBA" id="ARBA00004477"/>
    </source>
</evidence>
<keyword evidence="5" id="KW-0808">Transferase</keyword>
<keyword evidence="7" id="KW-0256">Endoplasmic reticulum</keyword>
<comment type="subcellular location">
    <subcellularLocation>
        <location evidence="1">Endoplasmic reticulum membrane</location>
        <topology evidence="1">Multi-pass membrane protein</topology>
    </subcellularLocation>
</comment>
<keyword evidence="13" id="KW-1185">Reference proteome</keyword>
<evidence type="ECO:0000256" key="2">
    <source>
        <dbReference type="ARBA" id="ARBA00004687"/>
    </source>
</evidence>
<feature type="transmembrane region" description="Helical" evidence="11">
    <location>
        <begin position="876"/>
        <end position="898"/>
    </location>
</feature>
<dbReference type="Gene3D" id="3.40.720.10">
    <property type="entry name" value="Alkaline Phosphatase, subunit A"/>
    <property type="match status" value="1"/>
</dbReference>
<dbReference type="InterPro" id="IPR002591">
    <property type="entry name" value="Phosphodiest/P_Trfase"/>
</dbReference>
<dbReference type="PANTHER" id="PTHR23071:SF1">
    <property type="entry name" value="GPI ETHANOLAMINE PHOSPHATE TRANSFERASE 3"/>
    <property type="match status" value="1"/>
</dbReference>
<keyword evidence="9 11" id="KW-0472">Membrane</keyword>
<feature type="transmembrane region" description="Helical" evidence="11">
    <location>
        <begin position="969"/>
        <end position="991"/>
    </location>
</feature>
<evidence type="ECO:0000256" key="5">
    <source>
        <dbReference type="ARBA" id="ARBA00022679"/>
    </source>
</evidence>
<keyword evidence="6 11" id="KW-0812">Transmembrane</keyword>
<evidence type="ECO:0000256" key="4">
    <source>
        <dbReference type="ARBA" id="ARBA00022502"/>
    </source>
</evidence>
<gene>
    <name evidence="12" type="ORF">DLAC_11548</name>
</gene>
<comment type="similarity">
    <text evidence="3">Belongs to the PIGG/PIGN/PIGO family. PIGO subfamily.</text>
</comment>
<dbReference type="CDD" id="cd16023">
    <property type="entry name" value="GPI_EPT_3"/>
    <property type="match status" value="1"/>
</dbReference>
<evidence type="ECO:0000256" key="8">
    <source>
        <dbReference type="ARBA" id="ARBA00022989"/>
    </source>
</evidence>
<dbReference type="InterPro" id="IPR037675">
    <property type="entry name" value="PIG-O_N"/>
</dbReference>
<accession>A0A152A234</accession>
<evidence type="ECO:0000313" key="12">
    <source>
        <dbReference type="EMBL" id="KYR00177.1"/>
    </source>
</evidence>
<feature type="transmembrane region" description="Helical" evidence="11">
    <location>
        <begin position="813"/>
        <end position="836"/>
    </location>
</feature>
<dbReference type="InParanoid" id="A0A152A234"/>
<dbReference type="FunCoup" id="A0A152A234">
    <property type="interactions" value="449"/>
</dbReference>
<feature type="transmembrane region" description="Helical" evidence="11">
    <location>
        <begin position="556"/>
        <end position="578"/>
    </location>
</feature>
<dbReference type="InterPro" id="IPR017850">
    <property type="entry name" value="Alkaline_phosphatase_core_sf"/>
</dbReference>
<feature type="transmembrane region" description="Helical" evidence="11">
    <location>
        <begin position="626"/>
        <end position="648"/>
    </location>
</feature>
<dbReference type="EMBL" id="LODT01000016">
    <property type="protein sequence ID" value="KYR00177.1"/>
    <property type="molecule type" value="Genomic_DNA"/>
</dbReference>
<organism evidence="12 13">
    <name type="scientific">Tieghemostelium lacteum</name>
    <name type="common">Slime mold</name>
    <name type="synonym">Dictyostelium lacteum</name>
    <dbReference type="NCBI Taxonomy" id="361077"/>
    <lineage>
        <taxon>Eukaryota</taxon>
        <taxon>Amoebozoa</taxon>
        <taxon>Evosea</taxon>
        <taxon>Eumycetozoa</taxon>
        <taxon>Dictyostelia</taxon>
        <taxon>Dictyosteliales</taxon>
        <taxon>Raperosteliaceae</taxon>
        <taxon>Tieghemostelium</taxon>
    </lineage>
</organism>
<keyword evidence="4" id="KW-0337">GPI-anchor biosynthesis</keyword>
<comment type="pathway">
    <text evidence="2">Glycolipid biosynthesis; glycosylphosphatidylinositol-anchor biosynthesis.</text>
</comment>
<dbReference type="Proteomes" id="UP000076078">
    <property type="component" value="Unassembled WGS sequence"/>
</dbReference>
<feature type="transmembrane region" description="Helical" evidence="11">
    <location>
        <begin position="523"/>
        <end position="544"/>
    </location>
</feature>
<keyword evidence="10" id="KW-0325">Glycoprotein</keyword>
<feature type="transmembrane region" description="Helical" evidence="11">
    <location>
        <begin position="918"/>
        <end position="938"/>
    </location>
</feature>
<dbReference type="AlphaFoldDB" id="A0A152A234"/>
<evidence type="ECO:0000256" key="11">
    <source>
        <dbReference type="SAM" id="Phobius"/>
    </source>
</evidence>
<dbReference type="GO" id="GO:0051377">
    <property type="term" value="F:mannose-ethanolamine phosphotransferase activity"/>
    <property type="evidence" value="ECO:0007669"/>
    <property type="project" value="InterPro"/>
</dbReference>
<dbReference type="SUPFAM" id="SSF53649">
    <property type="entry name" value="Alkaline phosphatase-like"/>
    <property type="match status" value="1"/>
</dbReference>
<dbReference type="UniPathway" id="UPA00196"/>
<feature type="transmembrane region" description="Helical" evidence="11">
    <location>
        <begin position="749"/>
        <end position="767"/>
    </location>
</feature>
<keyword evidence="8 11" id="KW-1133">Transmembrane helix</keyword>
<feature type="transmembrane region" description="Helical" evidence="11">
    <location>
        <begin position="584"/>
        <end position="605"/>
    </location>
</feature>
<reference evidence="12 13" key="1">
    <citation type="submission" date="2015-12" db="EMBL/GenBank/DDBJ databases">
        <title>Dictyostelia acquired genes for synthesis and detection of signals that induce cell-type specialization by lateral gene transfer from prokaryotes.</title>
        <authorList>
            <person name="Gloeckner G."/>
            <person name="Schaap P."/>
        </authorList>
    </citation>
    <scope>NUCLEOTIDE SEQUENCE [LARGE SCALE GENOMIC DNA]</scope>
    <source>
        <strain evidence="12 13">TK</strain>
    </source>
</reference>
<evidence type="ECO:0000256" key="7">
    <source>
        <dbReference type="ARBA" id="ARBA00022824"/>
    </source>
</evidence>
<evidence type="ECO:0000256" key="6">
    <source>
        <dbReference type="ARBA" id="ARBA00022692"/>
    </source>
</evidence>
<dbReference type="OrthoDB" id="272139at2759"/>